<gene>
    <name evidence="9" type="ORF">NAEGRDRAFT_81145</name>
</gene>
<dbReference type="InParanoid" id="D2VT73"/>
<dbReference type="GO" id="GO:0045271">
    <property type="term" value="C:respiratory chain complex I"/>
    <property type="evidence" value="ECO:0007669"/>
    <property type="project" value="InterPro"/>
</dbReference>
<dbReference type="KEGG" id="ngr:NAEGRDRAFT_81145"/>
<evidence type="ECO:0000313" key="10">
    <source>
        <dbReference type="Proteomes" id="UP000006671"/>
    </source>
</evidence>
<dbReference type="GeneID" id="8854527"/>
<dbReference type="PANTHER" id="PTHR12964">
    <property type="entry name" value="NADH-UBIQUINONE OXIDOREDUCTASE B14 SUBUNIT"/>
    <property type="match status" value="1"/>
</dbReference>
<keyword evidence="5" id="KW-0999">Mitochondrion inner membrane</keyword>
<evidence type="ECO:0000256" key="1">
    <source>
        <dbReference type="ARBA" id="ARBA00004443"/>
    </source>
</evidence>
<keyword evidence="9" id="KW-0830">Ubiquinone</keyword>
<dbReference type="PANTHER" id="PTHR12964:SF0">
    <property type="entry name" value="NADH DEHYDROGENASE [UBIQUINONE] 1 ALPHA SUBCOMPLEX SUBUNIT 6"/>
    <property type="match status" value="1"/>
</dbReference>
<keyword evidence="4" id="KW-0679">Respiratory chain</keyword>
<keyword evidence="6" id="KW-0249">Electron transport</keyword>
<comment type="similarity">
    <text evidence="2">Belongs to the complex I LYR family.</text>
</comment>
<dbReference type="GO" id="GO:0006979">
    <property type="term" value="P:response to oxidative stress"/>
    <property type="evidence" value="ECO:0007669"/>
    <property type="project" value="TreeGrafter"/>
</dbReference>
<dbReference type="CDD" id="cd20266">
    <property type="entry name" value="Complex1_LYR_NDUFA6_LYRM6"/>
    <property type="match status" value="1"/>
</dbReference>
<evidence type="ECO:0000256" key="5">
    <source>
        <dbReference type="ARBA" id="ARBA00022792"/>
    </source>
</evidence>
<sequence length="180" mass="20652">MFKKASSSSIIQLNKAVSTKSSPLVANLSSIQSANFTDYAYIRSKSLEEANANVLFLYRRMLKILPWMKETYHVPTNLDVMRKTIHKEFKSFQGLSDTELIDALVIRGYIEYNEATMHHKQRGHIIKFFIESDVTNVAPHLQEYKRIMKEKVDTQSLCASVEGKGMGRNIGKYLKNTKDL</sequence>
<keyword evidence="7" id="KW-0496">Mitochondrion</keyword>
<dbReference type="InterPro" id="IPR016488">
    <property type="entry name" value="NADH_Ub_cplx-1_asu_su-6"/>
</dbReference>
<dbReference type="RefSeq" id="XP_002672778.1">
    <property type="nucleotide sequence ID" value="XM_002672732.1"/>
</dbReference>
<evidence type="ECO:0000256" key="4">
    <source>
        <dbReference type="ARBA" id="ARBA00022660"/>
    </source>
</evidence>
<evidence type="ECO:0000256" key="6">
    <source>
        <dbReference type="ARBA" id="ARBA00022982"/>
    </source>
</evidence>
<dbReference type="eggNOG" id="KOG3426">
    <property type="taxonomic scope" value="Eukaryota"/>
</dbReference>
<reference evidence="9 10" key="1">
    <citation type="journal article" date="2010" name="Cell">
        <title>The genome of Naegleria gruberi illuminates early eukaryotic versatility.</title>
        <authorList>
            <person name="Fritz-Laylin L.K."/>
            <person name="Prochnik S.E."/>
            <person name="Ginger M.L."/>
            <person name="Dacks J.B."/>
            <person name="Carpenter M.L."/>
            <person name="Field M.C."/>
            <person name="Kuo A."/>
            <person name="Paredez A."/>
            <person name="Chapman J."/>
            <person name="Pham J."/>
            <person name="Shu S."/>
            <person name="Neupane R."/>
            <person name="Cipriano M."/>
            <person name="Mancuso J."/>
            <person name="Tu H."/>
            <person name="Salamov A."/>
            <person name="Lindquist E."/>
            <person name="Shapiro H."/>
            <person name="Lucas S."/>
            <person name="Grigoriev I.V."/>
            <person name="Cande W.Z."/>
            <person name="Fulton C."/>
            <person name="Rokhsar D.S."/>
            <person name="Dawson S.C."/>
        </authorList>
    </citation>
    <scope>NUCLEOTIDE SEQUENCE [LARGE SCALE GENOMIC DNA]</scope>
    <source>
        <strain evidence="9 10">NEG-M</strain>
    </source>
</reference>
<evidence type="ECO:0000313" key="9">
    <source>
        <dbReference type="EMBL" id="EFC40034.1"/>
    </source>
</evidence>
<keyword evidence="3" id="KW-0813">Transport</keyword>
<proteinExistence type="inferred from homology"/>
<name>D2VT73_NAEGR</name>
<protein>
    <submittedName>
        <fullName evidence="9">NADH-ubiquinone oxidoreductase</fullName>
    </submittedName>
</protein>
<evidence type="ECO:0000256" key="2">
    <source>
        <dbReference type="ARBA" id="ARBA00009508"/>
    </source>
</evidence>
<dbReference type="STRING" id="5762.D2VT73"/>
<comment type="subcellular location">
    <subcellularLocation>
        <location evidence="1">Mitochondrion inner membrane</location>
        <topology evidence="1">Peripheral membrane protein</topology>
        <orientation evidence="1">Matrix side</orientation>
    </subcellularLocation>
</comment>
<dbReference type="OMA" id="EATMHHK"/>
<keyword evidence="8" id="KW-0472">Membrane</keyword>
<dbReference type="GO" id="GO:0005743">
    <property type="term" value="C:mitochondrial inner membrane"/>
    <property type="evidence" value="ECO:0007669"/>
    <property type="project" value="UniProtKB-SubCell"/>
</dbReference>
<keyword evidence="10" id="KW-1185">Reference proteome</keyword>
<evidence type="ECO:0000256" key="7">
    <source>
        <dbReference type="ARBA" id="ARBA00023128"/>
    </source>
</evidence>
<dbReference type="AlphaFoldDB" id="D2VT73"/>
<evidence type="ECO:0000256" key="3">
    <source>
        <dbReference type="ARBA" id="ARBA00022448"/>
    </source>
</evidence>
<dbReference type="OrthoDB" id="14535at2759"/>
<dbReference type="VEuPathDB" id="AmoebaDB:NAEGRDRAFT_81145"/>
<dbReference type="Proteomes" id="UP000006671">
    <property type="component" value="Unassembled WGS sequence"/>
</dbReference>
<dbReference type="EMBL" id="GG738895">
    <property type="protein sequence ID" value="EFC40034.1"/>
    <property type="molecule type" value="Genomic_DNA"/>
</dbReference>
<evidence type="ECO:0000256" key="8">
    <source>
        <dbReference type="ARBA" id="ARBA00023136"/>
    </source>
</evidence>
<accession>D2VT73</accession>
<organism evidence="10">
    <name type="scientific">Naegleria gruberi</name>
    <name type="common">Amoeba</name>
    <dbReference type="NCBI Taxonomy" id="5762"/>
    <lineage>
        <taxon>Eukaryota</taxon>
        <taxon>Discoba</taxon>
        <taxon>Heterolobosea</taxon>
        <taxon>Tetramitia</taxon>
        <taxon>Eutetramitia</taxon>
        <taxon>Vahlkampfiidae</taxon>
        <taxon>Naegleria</taxon>
    </lineage>
</organism>
<dbReference type="InterPro" id="IPR045299">
    <property type="entry name" value="Complex1_LYR_NDUFA6_LYRM6"/>
</dbReference>